<feature type="transmembrane region" description="Helical" evidence="1">
    <location>
        <begin position="74"/>
        <end position="90"/>
    </location>
</feature>
<name>A0A7L9WN01_9RHOB</name>
<dbReference type="AlphaFoldDB" id="A0A7L9WN01"/>
<keyword evidence="1" id="KW-0472">Membrane</keyword>
<evidence type="ECO:0000256" key="1">
    <source>
        <dbReference type="SAM" id="Phobius"/>
    </source>
</evidence>
<accession>A0A7L9WN01</accession>
<sequence>MQTLVLYLVTAVIFLGLDAVMLKFVMRPLFESHLGDLVREDPRLGPAAIFYLFYVGGVLWFVSLPAMASGSASQALVNGAILGAMAYGTYEFTNFATLRGWAPQMVATDLIWGTVLTGFSAFLGVLILSRLFPTPS</sequence>
<dbReference type="InterPro" id="IPR018687">
    <property type="entry name" value="DUF2177_membr"/>
</dbReference>
<dbReference type="RefSeq" id="WP_193079124.1">
    <property type="nucleotide sequence ID" value="NZ_CP045201.1"/>
</dbReference>
<keyword evidence="1" id="KW-0812">Transmembrane</keyword>
<feature type="transmembrane region" description="Helical" evidence="1">
    <location>
        <begin position="110"/>
        <end position="132"/>
    </location>
</feature>
<gene>
    <name evidence="2" type="ORF">F3W81_10500</name>
</gene>
<proteinExistence type="predicted"/>
<reference evidence="2 3" key="1">
    <citation type="submission" date="2019-10" db="EMBL/GenBank/DDBJ databases">
        <title>Pseudopuniceibacterium sp. HQ09 islated from Antarctica.</title>
        <authorList>
            <person name="Liao L."/>
            <person name="Su S."/>
            <person name="Chen B."/>
            <person name="Yu Y."/>
        </authorList>
    </citation>
    <scope>NUCLEOTIDE SEQUENCE [LARGE SCALE GENOMIC DNA]</scope>
    <source>
        <strain evidence="2 3">HQ09</strain>
    </source>
</reference>
<keyword evidence="3" id="KW-1185">Reference proteome</keyword>
<dbReference type="EMBL" id="CP045201">
    <property type="protein sequence ID" value="QOL81204.1"/>
    <property type="molecule type" value="Genomic_DNA"/>
</dbReference>
<evidence type="ECO:0000313" key="2">
    <source>
        <dbReference type="EMBL" id="QOL81204.1"/>
    </source>
</evidence>
<dbReference type="KEGG" id="pshq:F3W81_10500"/>
<organism evidence="2 3">
    <name type="scientific">Pseudooceanicola spongiae</name>
    <dbReference type="NCBI Taxonomy" id="2613965"/>
    <lineage>
        <taxon>Bacteria</taxon>
        <taxon>Pseudomonadati</taxon>
        <taxon>Pseudomonadota</taxon>
        <taxon>Alphaproteobacteria</taxon>
        <taxon>Rhodobacterales</taxon>
        <taxon>Paracoccaceae</taxon>
        <taxon>Pseudooceanicola</taxon>
    </lineage>
</organism>
<keyword evidence="1" id="KW-1133">Transmembrane helix</keyword>
<feature type="transmembrane region" description="Helical" evidence="1">
    <location>
        <begin position="43"/>
        <end position="62"/>
    </location>
</feature>
<protein>
    <submittedName>
        <fullName evidence="2">DUF2177 family protein</fullName>
    </submittedName>
</protein>
<dbReference type="Proteomes" id="UP000594118">
    <property type="component" value="Chromosome"/>
</dbReference>
<dbReference type="Pfam" id="PF09945">
    <property type="entry name" value="DUF2177"/>
    <property type="match status" value="1"/>
</dbReference>
<evidence type="ECO:0000313" key="3">
    <source>
        <dbReference type="Proteomes" id="UP000594118"/>
    </source>
</evidence>